<dbReference type="AlphaFoldDB" id="A0A8J2SMB7"/>
<dbReference type="Pfam" id="PF04547">
    <property type="entry name" value="Anoctamin"/>
    <property type="match status" value="1"/>
</dbReference>
<dbReference type="OrthoDB" id="296386at2759"/>
<evidence type="ECO:0000313" key="8">
    <source>
        <dbReference type="EMBL" id="CAH0369887.1"/>
    </source>
</evidence>
<evidence type="ECO:0000256" key="3">
    <source>
        <dbReference type="ARBA" id="ARBA00022989"/>
    </source>
</evidence>
<feature type="compositionally biased region" description="Acidic residues" evidence="5">
    <location>
        <begin position="1"/>
        <end position="19"/>
    </location>
</feature>
<evidence type="ECO:0000256" key="1">
    <source>
        <dbReference type="ARBA" id="ARBA00004141"/>
    </source>
</evidence>
<proteinExistence type="predicted"/>
<organism evidence="8 9">
    <name type="scientific">Pelagomonas calceolata</name>
    <dbReference type="NCBI Taxonomy" id="35677"/>
    <lineage>
        <taxon>Eukaryota</taxon>
        <taxon>Sar</taxon>
        <taxon>Stramenopiles</taxon>
        <taxon>Ochrophyta</taxon>
        <taxon>Pelagophyceae</taxon>
        <taxon>Pelagomonadales</taxon>
        <taxon>Pelagomonadaceae</taxon>
        <taxon>Pelagomonas</taxon>
    </lineage>
</organism>
<dbReference type="EMBL" id="CAKKNE010000002">
    <property type="protein sequence ID" value="CAH0369887.1"/>
    <property type="molecule type" value="Genomic_DNA"/>
</dbReference>
<evidence type="ECO:0000256" key="6">
    <source>
        <dbReference type="SAM" id="Phobius"/>
    </source>
</evidence>
<keyword evidence="9" id="KW-1185">Reference proteome</keyword>
<evidence type="ECO:0000256" key="2">
    <source>
        <dbReference type="ARBA" id="ARBA00022692"/>
    </source>
</evidence>
<dbReference type="GO" id="GO:0016020">
    <property type="term" value="C:membrane"/>
    <property type="evidence" value="ECO:0007669"/>
    <property type="project" value="UniProtKB-SubCell"/>
</dbReference>
<feature type="transmembrane region" description="Helical" evidence="6">
    <location>
        <begin position="630"/>
        <end position="650"/>
    </location>
</feature>
<feature type="region of interest" description="Disordered" evidence="5">
    <location>
        <begin position="140"/>
        <end position="161"/>
    </location>
</feature>
<feature type="region of interest" description="Disordered" evidence="5">
    <location>
        <begin position="1"/>
        <end position="30"/>
    </location>
</feature>
<comment type="subcellular location">
    <subcellularLocation>
        <location evidence="1">Membrane</location>
        <topology evidence="1">Multi-pass membrane protein</topology>
    </subcellularLocation>
</comment>
<protein>
    <recommendedName>
        <fullName evidence="7">Anoctamin transmembrane domain-containing protein</fullName>
    </recommendedName>
</protein>
<evidence type="ECO:0000256" key="4">
    <source>
        <dbReference type="ARBA" id="ARBA00023136"/>
    </source>
</evidence>
<dbReference type="GO" id="GO:0005254">
    <property type="term" value="F:chloride channel activity"/>
    <property type="evidence" value="ECO:0007669"/>
    <property type="project" value="TreeGrafter"/>
</dbReference>
<dbReference type="InterPro" id="IPR049452">
    <property type="entry name" value="Anoctamin_TM"/>
</dbReference>
<feature type="transmembrane region" description="Helical" evidence="6">
    <location>
        <begin position="506"/>
        <end position="527"/>
    </location>
</feature>
<feature type="transmembrane region" description="Helical" evidence="6">
    <location>
        <begin position="547"/>
        <end position="562"/>
    </location>
</feature>
<evidence type="ECO:0000259" key="7">
    <source>
        <dbReference type="Pfam" id="PF04547"/>
    </source>
</evidence>
<dbReference type="Proteomes" id="UP000789595">
    <property type="component" value="Unassembled WGS sequence"/>
</dbReference>
<accession>A0A8J2SMB7</accession>
<feature type="transmembrane region" description="Helical" evidence="6">
    <location>
        <begin position="395"/>
        <end position="413"/>
    </location>
</feature>
<feature type="compositionally biased region" description="Basic and acidic residues" evidence="5">
    <location>
        <begin position="140"/>
        <end position="154"/>
    </location>
</feature>
<feature type="transmembrane region" description="Helical" evidence="6">
    <location>
        <begin position="800"/>
        <end position="820"/>
    </location>
</feature>
<name>A0A8J2SMB7_9STRA</name>
<dbReference type="PANTHER" id="PTHR12308:SF73">
    <property type="entry name" value="ANOCTAMIN"/>
    <property type="match status" value="1"/>
</dbReference>
<feature type="transmembrane region" description="Helical" evidence="6">
    <location>
        <begin position="589"/>
        <end position="610"/>
    </location>
</feature>
<evidence type="ECO:0000313" key="9">
    <source>
        <dbReference type="Proteomes" id="UP000789595"/>
    </source>
</evidence>
<keyword evidence="2 6" id="KW-0812">Transmembrane</keyword>
<comment type="caution">
    <text evidence="8">The sequence shown here is derived from an EMBL/GenBank/DDBJ whole genome shotgun (WGS) entry which is preliminary data.</text>
</comment>
<keyword evidence="3 6" id="KW-1133">Transmembrane helix</keyword>
<reference evidence="8" key="1">
    <citation type="submission" date="2021-11" db="EMBL/GenBank/DDBJ databases">
        <authorList>
            <consortium name="Genoscope - CEA"/>
            <person name="William W."/>
        </authorList>
    </citation>
    <scope>NUCLEOTIDE SEQUENCE</scope>
</reference>
<sequence>MADNDDSLEDASSEEDEDYDYTHTPASPADIDNIIAEFDQEMRKTLAPSISGSPKQWWKKTEDGSPTYTSPSRLAQRLHEVADELEGALVSKPKTVATTDIKPFPSLAEEALKDAEDPCRIYWDMTFVFRTISDEDRKKLSEEAAEPPRKDFTPRKTHWRHHRKKKPFNHEVFVKKAQLAGLVTSSYLSTQEDEIYVRVGATHERLRNQADNIDFQMPLHEARLRTLARRGLPEQHIAPMDIPERTPPADGAHAFSRFRAFEYIHGKFDTKEELEPLYLRTHEHAYHGGVSERSLFNSMRRLKLIWSCLNDDRSKGGANIPIEKHVAKGKHGATRETLLAALAMHDRTERKYLFDVWVRAPWATPPQRMPLEAYKEYFGEKQGLLMAFKAHITQGYGLMAVFGIVVMLWWAAIHAKSGEREKYEITASGSIVIYAAVVALWSICNTEIWKRTERTYALEWGMVGYEEKEQRRPQFKGLHDMHDPVSGRPGAFYPPYKRRRRTLCGVWVTCLCIAVNLLFLLLCVWMKTEEGTELYFGLKGLGFDQKFYMIATVLNSFGILLFKEGYERIAVRLTDAENWMTDTVYADKLIAKLTAFNFINSYFSLFYVIFFMKMPGHKQDKFEKLQKSLIILLASVIVSTNMTGFALPYLKLYKKMAREGGIDAHGEEQKVSVPENSYMMVECDEQLDNIKATTQEATQYGYITLFSAAFPGAPLMAFVNNMFQMRTDGYKYLCTYRRIQPYGVEDIGTYQSIFELMNYTGVMSSFLSIIYRTRVIPKYWPERWGGGWPEHSPTKHQLDCVFMVCCGFFACVVLVIRLLIDDVPFDVELQIKRNDFLNSKIIDHVADEADAVVLADATHCDIAVHQRDSMEDYLTFDELFNNDDEDEVTDGDDADTDVLGPGEVVHPA</sequence>
<evidence type="ECO:0000256" key="5">
    <source>
        <dbReference type="SAM" id="MobiDB-lite"/>
    </source>
</evidence>
<feature type="domain" description="Anoctamin transmembrane" evidence="7">
    <location>
        <begin position="375"/>
        <end position="833"/>
    </location>
</feature>
<keyword evidence="4 6" id="KW-0472">Membrane</keyword>
<dbReference type="InterPro" id="IPR007632">
    <property type="entry name" value="Anoctamin"/>
</dbReference>
<feature type="transmembrane region" description="Helical" evidence="6">
    <location>
        <begin position="425"/>
        <end position="444"/>
    </location>
</feature>
<gene>
    <name evidence="8" type="ORF">PECAL_2P30310</name>
</gene>
<feature type="region of interest" description="Disordered" evidence="5">
    <location>
        <begin position="49"/>
        <end position="69"/>
    </location>
</feature>
<dbReference type="PANTHER" id="PTHR12308">
    <property type="entry name" value="ANOCTAMIN"/>
    <property type="match status" value="1"/>
</dbReference>